<feature type="non-terminal residue" evidence="2">
    <location>
        <position position="1"/>
    </location>
</feature>
<name>X0USU0_9ZZZZ</name>
<protein>
    <recommendedName>
        <fullName evidence="1">Fe2OG dioxygenase domain-containing protein</fullName>
    </recommendedName>
</protein>
<dbReference type="Gene3D" id="2.60.120.620">
    <property type="entry name" value="q2cbj1_9rhob like domain"/>
    <property type="match status" value="1"/>
</dbReference>
<dbReference type="GO" id="GO:0016706">
    <property type="term" value="F:2-oxoglutarate-dependent dioxygenase activity"/>
    <property type="evidence" value="ECO:0007669"/>
    <property type="project" value="InterPro"/>
</dbReference>
<dbReference type="InterPro" id="IPR005123">
    <property type="entry name" value="Oxoglu/Fe-dep_dioxygenase_dom"/>
</dbReference>
<dbReference type="PROSITE" id="PS51471">
    <property type="entry name" value="FE2OG_OXY"/>
    <property type="match status" value="1"/>
</dbReference>
<gene>
    <name evidence="2" type="ORF">S01H1_40799</name>
</gene>
<evidence type="ECO:0000259" key="1">
    <source>
        <dbReference type="PROSITE" id="PS51471"/>
    </source>
</evidence>
<comment type="caution">
    <text evidence="2">The sequence shown here is derived from an EMBL/GenBank/DDBJ whole genome shotgun (WGS) entry which is preliminary data.</text>
</comment>
<dbReference type="PANTHER" id="PTHR41536">
    <property type="entry name" value="PKHD-TYPE HYDROXYLASE YBIX"/>
    <property type="match status" value="1"/>
</dbReference>
<dbReference type="Pfam" id="PF13640">
    <property type="entry name" value="2OG-FeII_Oxy_3"/>
    <property type="match status" value="1"/>
</dbReference>
<dbReference type="GO" id="GO:0006879">
    <property type="term" value="P:intracellular iron ion homeostasis"/>
    <property type="evidence" value="ECO:0007669"/>
    <property type="project" value="TreeGrafter"/>
</dbReference>
<dbReference type="GO" id="GO:0006974">
    <property type="term" value="P:DNA damage response"/>
    <property type="evidence" value="ECO:0007669"/>
    <property type="project" value="TreeGrafter"/>
</dbReference>
<accession>X0USU0</accession>
<proteinExistence type="predicted"/>
<dbReference type="AlphaFoldDB" id="X0USU0"/>
<dbReference type="PANTHER" id="PTHR41536:SF1">
    <property type="entry name" value="PKHD-TYPE HYDROXYLASE YBIX"/>
    <property type="match status" value="1"/>
</dbReference>
<evidence type="ECO:0000313" key="2">
    <source>
        <dbReference type="EMBL" id="GAG08914.1"/>
    </source>
</evidence>
<dbReference type="InterPro" id="IPR044862">
    <property type="entry name" value="Pro_4_hyd_alph_FE2OG_OXY"/>
</dbReference>
<dbReference type="InterPro" id="IPR023550">
    <property type="entry name" value="PKHD_hydroxylase"/>
</dbReference>
<feature type="domain" description="Fe2OG dioxygenase" evidence="1">
    <location>
        <begin position="19"/>
        <end position="131"/>
    </location>
</feature>
<reference evidence="2" key="1">
    <citation type="journal article" date="2014" name="Front. Microbiol.">
        <title>High frequency of phylogenetically diverse reductive dehalogenase-homologous genes in deep subseafloor sedimentary metagenomes.</title>
        <authorList>
            <person name="Kawai M."/>
            <person name="Futagami T."/>
            <person name="Toyoda A."/>
            <person name="Takaki Y."/>
            <person name="Nishi S."/>
            <person name="Hori S."/>
            <person name="Arai W."/>
            <person name="Tsubouchi T."/>
            <person name="Morono Y."/>
            <person name="Uchiyama I."/>
            <person name="Ito T."/>
            <person name="Fujiyama A."/>
            <person name="Inagaki F."/>
            <person name="Takami H."/>
        </authorList>
    </citation>
    <scope>NUCLEOTIDE SEQUENCE</scope>
    <source>
        <strain evidence="2">Expedition CK06-06</strain>
    </source>
</reference>
<sequence length="135" mass="16020">HPYIHRANVNAGWNFDWDWSEACQFTKYNLNQHYNWHKDGWIKPYNAPNDLRRHNKIRKLSVTVSLSNPKDYEGGELELNNNSMETKKKNKFIKFNNVPKGSVIVFPSFVEHRVKPVTKGTRYSLVIWNLGRSFR</sequence>
<dbReference type="EMBL" id="BARS01025850">
    <property type="protein sequence ID" value="GAG08914.1"/>
    <property type="molecule type" value="Genomic_DNA"/>
</dbReference>
<organism evidence="2">
    <name type="scientific">marine sediment metagenome</name>
    <dbReference type="NCBI Taxonomy" id="412755"/>
    <lineage>
        <taxon>unclassified sequences</taxon>
        <taxon>metagenomes</taxon>
        <taxon>ecological metagenomes</taxon>
    </lineage>
</organism>